<reference evidence="2" key="2">
    <citation type="submission" date="2020-09" db="EMBL/GenBank/DDBJ databases">
        <authorList>
            <person name="Sun Q."/>
            <person name="Zhou Y."/>
        </authorList>
    </citation>
    <scope>NUCLEOTIDE SEQUENCE</scope>
    <source>
        <strain evidence="2">CGMCC 1.15725</strain>
    </source>
</reference>
<sequence length="286" mass="32880">MERPRISLVTPSLNQVRFVERTVASVLGQRYPRLEYIVMDGGSTDGTLEILKRYRRHFAHIESTPDDGPAPALQRGFARATGEIMGWVNSYDLLAPETLQFVAWYFAAHPRVDMIYSHRVLIDADDRAVGYWLLPRHSNGTMRRWPRIPQETCFWRRGVYERAGGIDAKYRFAMDFDLFARFMMIGRVDRVNRFLGASRLNPSSTSTRKRSVEGAAEIERIRAEHGLKPRPWWPLLVHRLEQGMEWRGRSFAEDKRVLPGSLPGLGWSYDRLWGGTLSSPREGGSG</sequence>
<dbReference type="SUPFAM" id="SSF53448">
    <property type="entry name" value="Nucleotide-diphospho-sugar transferases"/>
    <property type="match status" value="1"/>
</dbReference>
<gene>
    <name evidence="2" type="ORF">GCM10011611_37050</name>
</gene>
<comment type="caution">
    <text evidence="2">The sequence shown here is derived from an EMBL/GenBank/DDBJ whole genome shotgun (WGS) entry which is preliminary data.</text>
</comment>
<dbReference type="EMBL" id="BMJQ01000009">
    <property type="protein sequence ID" value="GGF27610.1"/>
    <property type="molecule type" value="Genomic_DNA"/>
</dbReference>
<dbReference type="InterPro" id="IPR029044">
    <property type="entry name" value="Nucleotide-diphossugar_trans"/>
</dbReference>
<dbReference type="RefSeq" id="WP_189048429.1">
    <property type="nucleotide sequence ID" value="NZ_BMJQ01000009.1"/>
</dbReference>
<dbReference type="Pfam" id="PF00535">
    <property type="entry name" value="Glycos_transf_2"/>
    <property type="match status" value="1"/>
</dbReference>
<dbReference type="Gene3D" id="3.90.550.10">
    <property type="entry name" value="Spore Coat Polysaccharide Biosynthesis Protein SpsA, Chain A"/>
    <property type="match status" value="1"/>
</dbReference>
<organism evidence="2 3">
    <name type="scientific">Aliidongia dinghuensis</name>
    <dbReference type="NCBI Taxonomy" id="1867774"/>
    <lineage>
        <taxon>Bacteria</taxon>
        <taxon>Pseudomonadati</taxon>
        <taxon>Pseudomonadota</taxon>
        <taxon>Alphaproteobacteria</taxon>
        <taxon>Rhodospirillales</taxon>
        <taxon>Dongiaceae</taxon>
        <taxon>Aliidongia</taxon>
    </lineage>
</organism>
<dbReference type="InterPro" id="IPR001173">
    <property type="entry name" value="Glyco_trans_2-like"/>
</dbReference>
<dbReference type="GO" id="GO:0016758">
    <property type="term" value="F:hexosyltransferase activity"/>
    <property type="evidence" value="ECO:0007669"/>
    <property type="project" value="UniProtKB-ARBA"/>
</dbReference>
<accession>A0A8J3E363</accession>
<proteinExistence type="predicted"/>
<dbReference type="PANTHER" id="PTHR22916:SF65">
    <property type="entry name" value="SLR1065 PROTEIN"/>
    <property type="match status" value="1"/>
</dbReference>
<evidence type="ECO:0000259" key="1">
    <source>
        <dbReference type="Pfam" id="PF00535"/>
    </source>
</evidence>
<evidence type="ECO:0000313" key="2">
    <source>
        <dbReference type="EMBL" id="GGF27610.1"/>
    </source>
</evidence>
<name>A0A8J3E363_9PROT</name>
<dbReference type="AlphaFoldDB" id="A0A8J3E363"/>
<keyword evidence="3" id="KW-1185">Reference proteome</keyword>
<dbReference type="Proteomes" id="UP000646365">
    <property type="component" value="Unassembled WGS sequence"/>
</dbReference>
<dbReference type="PANTHER" id="PTHR22916">
    <property type="entry name" value="GLYCOSYLTRANSFERASE"/>
    <property type="match status" value="1"/>
</dbReference>
<reference evidence="2" key="1">
    <citation type="journal article" date="2014" name="Int. J. Syst. Evol. Microbiol.">
        <title>Complete genome sequence of Corynebacterium casei LMG S-19264T (=DSM 44701T), isolated from a smear-ripened cheese.</title>
        <authorList>
            <consortium name="US DOE Joint Genome Institute (JGI-PGF)"/>
            <person name="Walter F."/>
            <person name="Albersmeier A."/>
            <person name="Kalinowski J."/>
            <person name="Ruckert C."/>
        </authorList>
    </citation>
    <scope>NUCLEOTIDE SEQUENCE</scope>
    <source>
        <strain evidence="2">CGMCC 1.15725</strain>
    </source>
</reference>
<protein>
    <recommendedName>
        <fullName evidence="1">Glycosyltransferase 2-like domain-containing protein</fullName>
    </recommendedName>
</protein>
<evidence type="ECO:0000313" key="3">
    <source>
        <dbReference type="Proteomes" id="UP000646365"/>
    </source>
</evidence>
<dbReference type="CDD" id="cd06433">
    <property type="entry name" value="GT_2_WfgS_like"/>
    <property type="match status" value="1"/>
</dbReference>
<feature type="domain" description="Glycosyltransferase 2-like" evidence="1">
    <location>
        <begin position="7"/>
        <end position="123"/>
    </location>
</feature>